<feature type="compositionally biased region" description="Polar residues" evidence="1">
    <location>
        <begin position="33"/>
        <end position="42"/>
    </location>
</feature>
<feature type="region of interest" description="Disordered" evidence="1">
    <location>
        <begin position="33"/>
        <end position="59"/>
    </location>
</feature>
<keyword evidence="3" id="KW-1185">Reference proteome</keyword>
<dbReference type="Proteomes" id="UP000602076">
    <property type="component" value="Unassembled WGS sequence"/>
</dbReference>
<evidence type="ECO:0000313" key="2">
    <source>
        <dbReference type="EMBL" id="MBD3109934.1"/>
    </source>
</evidence>
<evidence type="ECO:0000256" key="1">
    <source>
        <dbReference type="SAM" id="MobiDB-lite"/>
    </source>
</evidence>
<comment type="caution">
    <text evidence="2">The sequence shown here is derived from an EMBL/GenBank/DDBJ whole genome shotgun (WGS) entry which is preliminary data.</text>
</comment>
<dbReference type="RefSeq" id="WP_190999471.1">
    <property type="nucleotide sequence ID" value="NZ_JACXSI010000048.1"/>
</dbReference>
<gene>
    <name evidence="2" type="ORF">IEO70_16465</name>
</gene>
<dbReference type="AlphaFoldDB" id="A0A927D2M3"/>
<protein>
    <submittedName>
        <fullName evidence="2">Uncharacterized protein</fullName>
    </submittedName>
</protein>
<reference evidence="2" key="1">
    <citation type="submission" date="2020-09" db="EMBL/GenBank/DDBJ databases">
        <title>Bacillus faecalis sp. nov., a moderately halophilic bacterium isolated from cow faeces.</title>
        <authorList>
            <person name="Jiang L."/>
            <person name="Lee J."/>
        </authorList>
    </citation>
    <scope>NUCLEOTIDE SEQUENCE</scope>
    <source>
        <strain evidence="2">AGMB 02131</strain>
    </source>
</reference>
<name>A0A927D2M3_9BACI</name>
<organism evidence="2 3">
    <name type="scientific">Peribacillus faecalis</name>
    <dbReference type="NCBI Taxonomy" id="2772559"/>
    <lineage>
        <taxon>Bacteria</taxon>
        <taxon>Bacillati</taxon>
        <taxon>Bacillota</taxon>
        <taxon>Bacilli</taxon>
        <taxon>Bacillales</taxon>
        <taxon>Bacillaceae</taxon>
        <taxon>Peribacillus</taxon>
    </lineage>
</organism>
<sequence length="59" mass="6632">MSGYRKSTSYVNEVETLKHLLHSGRANAAYQKNVKSSEQNHTMVKPLQGRKGLQGMRGK</sequence>
<proteinExistence type="predicted"/>
<dbReference type="EMBL" id="JACXSI010000048">
    <property type="protein sequence ID" value="MBD3109934.1"/>
    <property type="molecule type" value="Genomic_DNA"/>
</dbReference>
<evidence type="ECO:0000313" key="3">
    <source>
        <dbReference type="Proteomes" id="UP000602076"/>
    </source>
</evidence>
<accession>A0A927D2M3</accession>